<dbReference type="PROSITE" id="PS51819">
    <property type="entry name" value="VOC"/>
    <property type="match status" value="1"/>
</dbReference>
<dbReference type="CDD" id="cd07262">
    <property type="entry name" value="VOC_like"/>
    <property type="match status" value="1"/>
</dbReference>
<dbReference type="InterPro" id="IPR037523">
    <property type="entry name" value="VOC_core"/>
</dbReference>
<dbReference type="KEGG" id="acom:CEW83_02375"/>
<dbReference type="InterPro" id="IPR029068">
    <property type="entry name" value="Glyas_Bleomycin-R_OHBP_Dase"/>
</dbReference>
<dbReference type="SUPFAM" id="SSF54593">
    <property type="entry name" value="Glyoxalase/Bleomycin resistance protein/Dihydroxybiphenyl dioxygenase"/>
    <property type="match status" value="1"/>
</dbReference>
<dbReference type="InterPro" id="IPR004360">
    <property type="entry name" value="Glyas_Fos-R_dOase_dom"/>
</dbReference>
<accession>A0A2U8GL85</accession>
<proteinExistence type="predicted"/>
<evidence type="ECO:0000259" key="1">
    <source>
        <dbReference type="PROSITE" id="PS51819"/>
    </source>
</evidence>
<dbReference type="AlphaFoldDB" id="A0A2U8GL85"/>
<dbReference type="Gene3D" id="3.10.180.10">
    <property type="entry name" value="2,3-Dihydroxybiphenyl 1,2-Dioxygenase, domain 1"/>
    <property type="match status" value="1"/>
</dbReference>
<feature type="domain" description="VOC" evidence="1">
    <location>
        <begin position="3"/>
        <end position="124"/>
    </location>
</feature>
<dbReference type="PANTHER" id="PTHR35006">
    <property type="entry name" value="GLYOXALASE FAMILY PROTEIN (AFU_ORTHOLOGUE AFUA_5G14830)"/>
    <property type="match status" value="1"/>
</dbReference>
<reference evidence="2 3" key="1">
    <citation type="submission" date="2017-06" db="EMBL/GenBank/DDBJ databases">
        <title>Azoarcus.</title>
        <authorList>
            <person name="Woo J.-H."/>
            <person name="Kim H.-S."/>
        </authorList>
    </citation>
    <scope>NUCLEOTIDE SEQUENCE [LARGE SCALE GENOMIC DNA]</scope>
    <source>
        <strain evidence="2 3">TSPY31</strain>
    </source>
</reference>
<gene>
    <name evidence="2" type="ORF">CEW83_02375</name>
</gene>
<dbReference type="RefSeq" id="WP_108947916.1">
    <property type="nucleotide sequence ID" value="NZ_CP022187.1"/>
</dbReference>
<organism evidence="2 3">
    <name type="scientific">Parazoarcus communis</name>
    <dbReference type="NCBI Taxonomy" id="41977"/>
    <lineage>
        <taxon>Bacteria</taxon>
        <taxon>Pseudomonadati</taxon>
        <taxon>Pseudomonadota</taxon>
        <taxon>Betaproteobacteria</taxon>
        <taxon>Rhodocyclales</taxon>
        <taxon>Zoogloeaceae</taxon>
        <taxon>Parazoarcus</taxon>
    </lineage>
</organism>
<evidence type="ECO:0000313" key="2">
    <source>
        <dbReference type="EMBL" id="AWI74208.1"/>
    </source>
</evidence>
<dbReference type="EMBL" id="CP022187">
    <property type="protein sequence ID" value="AWI74208.1"/>
    <property type="molecule type" value="Genomic_DNA"/>
</dbReference>
<name>A0A2U8GL85_9RHOO</name>
<protein>
    <submittedName>
        <fullName evidence="2">Glyoxalase</fullName>
    </submittedName>
</protein>
<dbReference type="Proteomes" id="UP000244930">
    <property type="component" value="Chromosome"/>
</dbReference>
<dbReference type="Pfam" id="PF00903">
    <property type="entry name" value="Glyoxalase"/>
    <property type="match status" value="1"/>
</dbReference>
<evidence type="ECO:0000313" key="3">
    <source>
        <dbReference type="Proteomes" id="UP000244930"/>
    </source>
</evidence>
<dbReference type="PANTHER" id="PTHR35006:SF2">
    <property type="entry name" value="GLYOXALASE FAMILY PROTEIN (AFU_ORTHOLOGUE AFUA_5G14830)"/>
    <property type="match status" value="1"/>
</dbReference>
<sequence>MSIFTHVTLGTSDLERARVFYDAVLEPLHMKRLMHVEGKACAWGHEHPQFIVLYPRDGNTASHGNGTTIGLLAPDRSSIREFHRRAMELGATDAGAPGPRPFAPNAYAAYILDLDGNKVVASCREPEA</sequence>
<keyword evidence="3" id="KW-1185">Reference proteome</keyword>